<sequence>MEFFAGDWSYIGSKETLCDHISKTCHIEKEYVNGTYNFRAASIAKRMSWAASRETTRVEDIAYCLLGIFDVNMPMIYGEGKKAFRRLQEEIIKLSPEDHSIYAWGIVNQPSNVSLGTAQAIEHVEARRRKCYGPVFNPLLGLLAESPKQTRGNTPVCIGRSIKIDLPVLPAKRWSSYYWPHSPVKQYRRAVDSVLLCTTPNGKRLIFLPLILWGDGYFGRTEELTTSDGIDMENEDPSTLLNLHQPLHVAAEEHLVQPQPYDIVIRELEVIELKELSFWGCVINPSIRLEREMVART</sequence>
<feature type="domain" description="DUF8212" evidence="1">
    <location>
        <begin position="82"/>
        <end position="149"/>
    </location>
</feature>
<proteinExistence type="predicted"/>
<dbReference type="EMBL" id="CALLCH030000011">
    <property type="protein sequence ID" value="CAI4214581.1"/>
    <property type="molecule type" value="Genomic_DNA"/>
</dbReference>
<dbReference type="PANTHER" id="PTHR10622:SF10">
    <property type="entry name" value="HET DOMAIN-CONTAINING PROTEIN"/>
    <property type="match status" value="1"/>
</dbReference>
<name>A0A9P1MAQ8_9PEZI</name>
<protein>
    <recommendedName>
        <fullName evidence="1">DUF8212 domain-containing protein</fullName>
    </recommendedName>
</protein>
<dbReference type="PANTHER" id="PTHR10622">
    <property type="entry name" value="HET DOMAIN-CONTAINING PROTEIN"/>
    <property type="match status" value="1"/>
</dbReference>
<dbReference type="OrthoDB" id="20872at2759"/>
<accession>A0A9P1MAQ8</accession>
<evidence type="ECO:0000259" key="1">
    <source>
        <dbReference type="Pfam" id="PF26640"/>
    </source>
</evidence>
<dbReference type="AlphaFoldDB" id="A0A9P1MAQ8"/>
<reference evidence="2" key="1">
    <citation type="submission" date="2022-11" db="EMBL/GenBank/DDBJ databases">
        <authorList>
            <person name="Scott C."/>
            <person name="Bruce N."/>
        </authorList>
    </citation>
    <scope>NUCLEOTIDE SEQUENCE</scope>
</reference>
<organism evidence="2 3">
    <name type="scientific">Parascedosporium putredinis</name>
    <dbReference type="NCBI Taxonomy" id="1442378"/>
    <lineage>
        <taxon>Eukaryota</taxon>
        <taxon>Fungi</taxon>
        <taxon>Dikarya</taxon>
        <taxon>Ascomycota</taxon>
        <taxon>Pezizomycotina</taxon>
        <taxon>Sordariomycetes</taxon>
        <taxon>Hypocreomycetidae</taxon>
        <taxon>Microascales</taxon>
        <taxon>Microascaceae</taxon>
        <taxon>Parascedosporium</taxon>
    </lineage>
</organism>
<evidence type="ECO:0000313" key="3">
    <source>
        <dbReference type="Proteomes" id="UP000838763"/>
    </source>
</evidence>
<gene>
    <name evidence="2" type="ORF">PPNO1_LOCUS4312</name>
</gene>
<evidence type="ECO:0000313" key="2">
    <source>
        <dbReference type="EMBL" id="CAI4214581.1"/>
    </source>
</evidence>
<comment type="caution">
    <text evidence="2">The sequence shown here is derived from an EMBL/GenBank/DDBJ whole genome shotgun (WGS) entry which is preliminary data.</text>
</comment>
<dbReference type="Pfam" id="PF26640">
    <property type="entry name" value="DUF8212"/>
    <property type="match status" value="1"/>
</dbReference>
<keyword evidence="3" id="KW-1185">Reference proteome</keyword>
<dbReference type="Proteomes" id="UP000838763">
    <property type="component" value="Unassembled WGS sequence"/>
</dbReference>
<dbReference type="InterPro" id="IPR058525">
    <property type="entry name" value="DUF8212"/>
</dbReference>